<feature type="compositionally biased region" description="Basic and acidic residues" evidence="2">
    <location>
        <begin position="398"/>
        <end position="409"/>
    </location>
</feature>
<feature type="compositionally biased region" description="Polar residues" evidence="2">
    <location>
        <begin position="200"/>
        <end position="212"/>
    </location>
</feature>
<dbReference type="SUPFAM" id="SSF46689">
    <property type="entry name" value="Homeodomain-like"/>
    <property type="match status" value="1"/>
</dbReference>
<feature type="compositionally biased region" description="Basic and acidic residues" evidence="2">
    <location>
        <begin position="213"/>
        <end position="251"/>
    </location>
</feature>
<dbReference type="PROSITE" id="PS51294">
    <property type="entry name" value="HTH_MYB"/>
    <property type="match status" value="1"/>
</dbReference>
<comment type="subunit">
    <text evidence="1">Component of the NuA4 histone acetyltransferase complex.</text>
</comment>
<evidence type="ECO:0000313" key="7">
    <source>
        <dbReference type="Proteomes" id="UP001174936"/>
    </source>
</evidence>
<evidence type="ECO:0000259" key="4">
    <source>
        <dbReference type="PROSITE" id="PS50090"/>
    </source>
</evidence>
<feature type="region of interest" description="Disordered" evidence="2">
    <location>
        <begin position="448"/>
        <end position="500"/>
    </location>
</feature>
<evidence type="ECO:0000259" key="5">
    <source>
        <dbReference type="PROSITE" id="PS51294"/>
    </source>
</evidence>
<feature type="compositionally biased region" description="Polar residues" evidence="2">
    <location>
        <begin position="54"/>
        <end position="63"/>
    </location>
</feature>
<dbReference type="Gene3D" id="2.40.50.40">
    <property type="match status" value="1"/>
</dbReference>
<dbReference type="Proteomes" id="UP001174936">
    <property type="component" value="Unassembled WGS sequence"/>
</dbReference>
<dbReference type="InterPro" id="IPR023780">
    <property type="entry name" value="Chromo_domain"/>
</dbReference>
<feature type="compositionally biased region" description="Polar residues" evidence="2">
    <location>
        <begin position="484"/>
        <end position="493"/>
    </location>
</feature>
<dbReference type="EMBL" id="JAULSV010000001">
    <property type="protein sequence ID" value="KAK0655337.1"/>
    <property type="molecule type" value="Genomic_DNA"/>
</dbReference>
<reference evidence="6" key="1">
    <citation type="submission" date="2023-06" db="EMBL/GenBank/DDBJ databases">
        <title>Genome-scale phylogeny and comparative genomics of the fungal order Sordariales.</title>
        <authorList>
            <consortium name="Lawrence Berkeley National Laboratory"/>
            <person name="Hensen N."/>
            <person name="Bonometti L."/>
            <person name="Westerberg I."/>
            <person name="Brannstrom I.O."/>
            <person name="Guillou S."/>
            <person name="Cros-Aarteil S."/>
            <person name="Calhoun S."/>
            <person name="Haridas S."/>
            <person name="Kuo A."/>
            <person name="Mondo S."/>
            <person name="Pangilinan J."/>
            <person name="Riley R."/>
            <person name="Labutti K."/>
            <person name="Andreopoulos B."/>
            <person name="Lipzen A."/>
            <person name="Chen C."/>
            <person name="Yanf M."/>
            <person name="Daum C."/>
            <person name="Ng V."/>
            <person name="Clum A."/>
            <person name="Steindorff A."/>
            <person name="Ohm R."/>
            <person name="Martin F."/>
            <person name="Silar P."/>
            <person name="Natvig D."/>
            <person name="Lalanne C."/>
            <person name="Gautier V."/>
            <person name="Ament-Velasquez S.L."/>
            <person name="Kruys A."/>
            <person name="Hutchinson M.I."/>
            <person name="Powell A.J."/>
            <person name="Barry K."/>
            <person name="Miller A.N."/>
            <person name="Grigoriev I.V."/>
            <person name="Debuchy R."/>
            <person name="Gladieux P."/>
            <person name="Thoren M.H."/>
            <person name="Johannesson H."/>
        </authorList>
    </citation>
    <scope>NUCLEOTIDE SEQUENCE</scope>
    <source>
        <strain evidence="6">SMH2532-1</strain>
    </source>
</reference>
<accession>A0AA39YML9</accession>
<dbReference type="InterPro" id="IPR001005">
    <property type="entry name" value="SANT/Myb"/>
</dbReference>
<evidence type="ECO:0000256" key="2">
    <source>
        <dbReference type="SAM" id="MobiDB-lite"/>
    </source>
</evidence>
<dbReference type="GO" id="GO:0006338">
    <property type="term" value="P:chromatin remodeling"/>
    <property type="evidence" value="ECO:0007669"/>
    <property type="project" value="UniProtKB-ARBA"/>
</dbReference>
<feature type="compositionally biased region" description="Polar residues" evidence="2">
    <location>
        <begin position="287"/>
        <end position="298"/>
    </location>
</feature>
<dbReference type="InterPro" id="IPR009057">
    <property type="entry name" value="Homeodomain-like_sf"/>
</dbReference>
<feature type="compositionally biased region" description="Low complexity" evidence="2">
    <location>
        <begin position="346"/>
        <end position="361"/>
    </location>
</feature>
<dbReference type="PROSITE" id="PS50013">
    <property type="entry name" value="CHROMO_2"/>
    <property type="match status" value="1"/>
</dbReference>
<dbReference type="Gene3D" id="1.10.10.60">
    <property type="entry name" value="Homeodomain-like"/>
    <property type="match status" value="1"/>
</dbReference>
<feature type="compositionally biased region" description="Basic and acidic residues" evidence="2">
    <location>
        <begin position="178"/>
        <end position="187"/>
    </location>
</feature>
<feature type="region of interest" description="Disordered" evidence="2">
    <location>
        <begin position="29"/>
        <end position="77"/>
    </location>
</feature>
<feature type="domain" description="HTH myb-type" evidence="5">
    <location>
        <begin position="494"/>
        <end position="543"/>
    </location>
</feature>
<organism evidence="6 7">
    <name type="scientific">Cercophora newfieldiana</name>
    <dbReference type="NCBI Taxonomy" id="92897"/>
    <lineage>
        <taxon>Eukaryota</taxon>
        <taxon>Fungi</taxon>
        <taxon>Dikarya</taxon>
        <taxon>Ascomycota</taxon>
        <taxon>Pezizomycotina</taxon>
        <taxon>Sordariomycetes</taxon>
        <taxon>Sordariomycetidae</taxon>
        <taxon>Sordariales</taxon>
        <taxon>Lasiosphaeriaceae</taxon>
        <taxon>Cercophora</taxon>
    </lineage>
</organism>
<feature type="domain" description="Myb-like" evidence="4">
    <location>
        <begin position="490"/>
        <end position="539"/>
    </location>
</feature>
<dbReference type="InterPro" id="IPR000953">
    <property type="entry name" value="Chromo/chromo_shadow_dom"/>
</dbReference>
<proteinExistence type="predicted"/>
<dbReference type="PROSITE" id="PS50090">
    <property type="entry name" value="MYB_LIKE"/>
    <property type="match status" value="1"/>
</dbReference>
<protein>
    <recommendedName>
        <fullName evidence="8">Chromo domain-containing protein</fullName>
    </recommendedName>
</protein>
<name>A0AA39YML9_9PEZI</name>
<keyword evidence="7" id="KW-1185">Reference proteome</keyword>
<evidence type="ECO:0000313" key="6">
    <source>
        <dbReference type="EMBL" id="KAK0655337.1"/>
    </source>
</evidence>
<dbReference type="AlphaFoldDB" id="A0AA39YML9"/>
<feature type="domain" description="Chromo" evidence="3">
    <location>
        <begin position="570"/>
        <end position="616"/>
    </location>
</feature>
<dbReference type="InterPro" id="IPR017930">
    <property type="entry name" value="Myb_dom"/>
</dbReference>
<evidence type="ECO:0000259" key="3">
    <source>
        <dbReference type="PROSITE" id="PS50013"/>
    </source>
</evidence>
<feature type="region of interest" description="Disordered" evidence="2">
    <location>
        <begin position="176"/>
        <end position="409"/>
    </location>
</feature>
<dbReference type="SUPFAM" id="SSF54160">
    <property type="entry name" value="Chromo domain-like"/>
    <property type="match status" value="1"/>
</dbReference>
<gene>
    <name evidence="6" type="ORF">B0T16DRAFT_451038</name>
</gene>
<dbReference type="Pfam" id="PF00385">
    <property type="entry name" value="Chromo"/>
    <property type="match status" value="1"/>
</dbReference>
<dbReference type="Pfam" id="PF13921">
    <property type="entry name" value="Myb_DNA-bind_6"/>
    <property type="match status" value="1"/>
</dbReference>
<comment type="caution">
    <text evidence="6">The sequence shown here is derived from an EMBL/GenBank/DDBJ whole genome shotgun (WGS) entry which is preliminary data.</text>
</comment>
<evidence type="ECO:0008006" key="8">
    <source>
        <dbReference type="Google" id="ProtNLM"/>
    </source>
</evidence>
<sequence>MTADLTLLSRHRRCFWLLPRNSVAATADNDVDAAPSASSRGDAPEPLATGGTHSGNELLSNPQQRRRSLGCSPEPLSVSPEALHAERAQPVPTGFAPPDGTVCNTTVLETDGASLAEAGAKHNGHGLQHDPRLSAELCGKTSNRDGTICLDNDTWDKRFPFSPAAIRRRLQTRRANKLAREAAEPDQPKSVPASRRGAQSPRSAASSLGETHQGSDTRRLSQHYDYHDGSDQTSDPEHPHPLVPNDRREVNEECSAVPSEVQESRASTPMLPDVESMSEFELATPGPSMQPSASQDSVEPQRDLDRRRHRDTDGEDYRPIVGSDAEQSKDDDDVDRQPRRKRRRVSGTTLATSGTASQQQTRSCRGGGSPSGAAQRSSRRPKRRLDRNLPNPPSSRRSALERESETDRAPVAEFEEWPLGNAILKRVTMDGSLPVFVVQFTWDPCAKHGTGHHGTEDRSSFSTAKRHRPAKQGSTRYAKDKDTTANSKPTSTPRRAKYTPEDDAKIRRLKERGLSWPAIAEHFPGRTPGAIEVRYHTKLKTTQPSRSEAPQMLDCPQTPSAFDDAGEEEWEVEEICDNRKLGDSSVELLVKWKGGEETWEPCENVAETEALDDYERLYGRLV</sequence>
<dbReference type="SMART" id="SM00717">
    <property type="entry name" value="SANT"/>
    <property type="match status" value="1"/>
</dbReference>
<evidence type="ECO:0000256" key="1">
    <source>
        <dbReference type="ARBA" id="ARBA00011353"/>
    </source>
</evidence>
<feature type="compositionally biased region" description="Basic and acidic residues" evidence="2">
    <location>
        <begin position="299"/>
        <end position="318"/>
    </location>
</feature>
<dbReference type="CDD" id="cd00167">
    <property type="entry name" value="SANT"/>
    <property type="match status" value="1"/>
</dbReference>
<dbReference type="InterPro" id="IPR016197">
    <property type="entry name" value="Chromo-like_dom_sf"/>
</dbReference>
<dbReference type="SMART" id="SM00298">
    <property type="entry name" value="CHROMO"/>
    <property type="match status" value="1"/>
</dbReference>